<dbReference type="Gene3D" id="3.90.1150.10">
    <property type="entry name" value="Aspartate Aminotransferase, domain 1"/>
    <property type="match status" value="1"/>
</dbReference>
<evidence type="ECO:0000313" key="4">
    <source>
        <dbReference type="EMBL" id="MFE4108015.1"/>
    </source>
</evidence>
<keyword evidence="4" id="KW-0032">Aminotransferase</keyword>
<name>A0ABW6IKA1_9CYAN</name>
<gene>
    <name evidence="4" type="ORF">ACFVKH_17155</name>
</gene>
<proteinExistence type="inferred from homology"/>
<dbReference type="Gene3D" id="3.40.640.10">
    <property type="entry name" value="Type I PLP-dependent aspartate aminotransferase-like (Major domain)"/>
    <property type="match status" value="1"/>
</dbReference>
<keyword evidence="4" id="KW-0808">Transferase</keyword>
<organism evidence="4 5">
    <name type="scientific">Almyronema epifaneia S1</name>
    <dbReference type="NCBI Taxonomy" id="2991925"/>
    <lineage>
        <taxon>Bacteria</taxon>
        <taxon>Bacillati</taxon>
        <taxon>Cyanobacteriota</taxon>
        <taxon>Cyanophyceae</taxon>
        <taxon>Nodosilineales</taxon>
        <taxon>Nodosilineaceae</taxon>
        <taxon>Almyronema</taxon>
        <taxon>Almyronema epifaneia</taxon>
    </lineage>
</organism>
<evidence type="ECO:0000313" key="5">
    <source>
        <dbReference type="Proteomes" id="UP001600165"/>
    </source>
</evidence>
<comment type="similarity">
    <text evidence="3">Belongs to the class-III pyridoxal-phosphate-dependent aminotransferase family.</text>
</comment>
<dbReference type="GO" id="GO:0008483">
    <property type="term" value="F:transaminase activity"/>
    <property type="evidence" value="ECO:0007669"/>
    <property type="project" value="UniProtKB-KW"/>
</dbReference>
<dbReference type="InterPro" id="IPR015421">
    <property type="entry name" value="PyrdxlP-dep_Trfase_major"/>
</dbReference>
<protein>
    <submittedName>
        <fullName evidence="4">Aspartate aminotransferase family protein</fullName>
    </submittedName>
</protein>
<reference evidence="4 5" key="1">
    <citation type="submission" date="2024-10" db="EMBL/GenBank/DDBJ databases">
        <authorList>
            <person name="Ratan Roy A."/>
            <person name="Morales Sandoval P.H."/>
            <person name="De Los Santos Villalobos S."/>
            <person name="Chakraborty S."/>
            <person name="Mukherjee J."/>
        </authorList>
    </citation>
    <scope>NUCLEOTIDE SEQUENCE [LARGE SCALE GENOMIC DNA]</scope>
    <source>
        <strain evidence="4 5">S1</strain>
    </source>
</reference>
<dbReference type="SUPFAM" id="SSF53383">
    <property type="entry name" value="PLP-dependent transferases"/>
    <property type="match status" value="1"/>
</dbReference>
<evidence type="ECO:0000256" key="3">
    <source>
        <dbReference type="RuleBase" id="RU003560"/>
    </source>
</evidence>
<comment type="cofactor">
    <cofactor evidence="1">
        <name>pyridoxal 5'-phosphate</name>
        <dbReference type="ChEBI" id="CHEBI:597326"/>
    </cofactor>
</comment>
<keyword evidence="2 3" id="KW-0663">Pyridoxal phosphate</keyword>
<dbReference type="InterPro" id="IPR015422">
    <property type="entry name" value="PyrdxlP-dep_Trfase_small"/>
</dbReference>
<evidence type="ECO:0000256" key="1">
    <source>
        <dbReference type="ARBA" id="ARBA00001933"/>
    </source>
</evidence>
<evidence type="ECO:0000256" key="2">
    <source>
        <dbReference type="ARBA" id="ARBA00022898"/>
    </source>
</evidence>
<keyword evidence="5" id="KW-1185">Reference proteome</keyword>
<dbReference type="PANTHER" id="PTHR43713">
    <property type="entry name" value="GLUTAMATE-1-SEMIALDEHYDE 2,1-AMINOMUTASE"/>
    <property type="match status" value="1"/>
</dbReference>
<sequence>MIQSAPVNQKQPLAAFIQRYTTRTQTSKQLAQTYRPVFADPRNSLGFFPPLKELCYPIVGQRSAGARLWDVDGNEYIDLMMSFGVNLLGHNPPFITAALQAQLEKGIQLGPQAELAGEVAALISELTGHERVAFSNTGTEAVMTAVRVARAATKRPKIAVFAGSYHGHFDSALVKASRQGGSAAAAIAAGIVPSLVADVLVLEYDSPLALEMIEAHQQELAAVLVEPIQSSRLELQPRQFLHQLRQVTAAAGIALIFDEMVTGFRLHLGGAQAWFGVEADLATYGKIVGGGLPIGILAGKAAYLDMLDGGQWQYGDASAPQVETTFFAGTYCKHPLAMVAAKAMLNYLKQQGPALQAQLNQRTTQFVQQLNTDLTAAGVPIRMVSGGSLFGLPGGRSGGDRADSSPAALGLNLLTYHLRDRGILLRGNSGFLSTAHTDADLAAILAAIKDSLDELRNSGFLAAKS</sequence>
<dbReference type="InterPro" id="IPR005814">
    <property type="entry name" value="Aminotrans_3"/>
</dbReference>
<dbReference type="EMBL" id="JBHZOL010000097">
    <property type="protein sequence ID" value="MFE4108015.1"/>
    <property type="molecule type" value="Genomic_DNA"/>
</dbReference>
<dbReference type="RefSeq" id="WP_377967318.1">
    <property type="nucleotide sequence ID" value="NZ_JBHZOL010000097.1"/>
</dbReference>
<dbReference type="Proteomes" id="UP001600165">
    <property type="component" value="Unassembled WGS sequence"/>
</dbReference>
<dbReference type="PANTHER" id="PTHR43713:SF3">
    <property type="entry name" value="GLUTAMATE-1-SEMIALDEHYDE 2,1-AMINOMUTASE 1, CHLOROPLASTIC-RELATED"/>
    <property type="match status" value="1"/>
</dbReference>
<dbReference type="InterPro" id="IPR015424">
    <property type="entry name" value="PyrdxlP-dep_Trfase"/>
</dbReference>
<accession>A0ABW6IKA1</accession>
<dbReference type="Pfam" id="PF00202">
    <property type="entry name" value="Aminotran_3"/>
    <property type="match status" value="1"/>
</dbReference>
<comment type="caution">
    <text evidence="4">The sequence shown here is derived from an EMBL/GenBank/DDBJ whole genome shotgun (WGS) entry which is preliminary data.</text>
</comment>
<dbReference type="CDD" id="cd00610">
    <property type="entry name" value="OAT_like"/>
    <property type="match status" value="1"/>
</dbReference>